<accession>M0JMG7</accession>
<name>M0JMG7_9EURY</name>
<dbReference type="Proteomes" id="UP000011659">
    <property type="component" value="Unassembled WGS sequence"/>
</dbReference>
<dbReference type="GeneID" id="64824853"/>
<geneLocation type="plasmid" evidence="2 4">
    <name>pHsi540</name>
</geneLocation>
<gene>
    <name evidence="1" type="ORF">C436_18991</name>
    <name evidence="2" type="ORF">KDQ40_17815</name>
</gene>
<proteinExistence type="predicted"/>
<evidence type="ECO:0000313" key="4">
    <source>
        <dbReference type="Proteomes" id="UP000682967"/>
    </source>
</evidence>
<organism evidence="1 3">
    <name type="scientific">Haloarcula marismortui ATCC 33800</name>
    <dbReference type="NCBI Taxonomy" id="662476"/>
    <lineage>
        <taxon>Archaea</taxon>
        <taxon>Methanobacteriati</taxon>
        <taxon>Methanobacteriota</taxon>
        <taxon>Stenosarchaea group</taxon>
        <taxon>Halobacteria</taxon>
        <taxon>Halobacteriales</taxon>
        <taxon>Haloarculaceae</taxon>
        <taxon>Haloarcula</taxon>
    </lineage>
</organism>
<evidence type="ECO:0000313" key="3">
    <source>
        <dbReference type="Proteomes" id="UP000011659"/>
    </source>
</evidence>
<keyword evidence="3" id="KW-1185">Reference proteome</keyword>
<dbReference type="EMBL" id="CP073368">
    <property type="protein sequence ID" value="QUJ74302.1"/>
    <property type="molecule type" value="Genomic_DNA"/>
</dbReference>
<reference evidence="2" key="2">
    <citation type="submission" date="2021-04" db="EMBL/GenBank/DDBJ databases">
        <title>Complete Genome sequence and Methylome Analysis of the Haloarchaeon Haloarcula sinaiiensis.</title>
        <authorList>
            <person name="Fomenkov A."/>
            <person name="DasSarma P."/>
            <person name="DasSarma S."/>
            <person name="Roberts R.J."/>
        </authorList>
    </citation>
    <scope>NUCLEOTIDE SEQUENCE</scope>
    <source>
        <strain evidence="2">ATCC 33800</strain>
        <plasmid evidence="2">pHsi540</plasmid>
    </source>
</reference>
<sequence length="59" mass="6612">MPHCENCDKHFDTVDEVEHEEVDEMAVEETADGPPQIRIGTGKRDVWRCKGCGSVLGVR</sequence>
<keyword evidence="2" id="KW-0614">Plasmid</keyword>
<dbReference type="RefSeq" id="WP_004966382.1">
    <property type="nucleotide sequence ID" value="NZ_AOLR01000046.1"/>
</dbReference>
<protein>
    <submittedName>
        <fullName evidence="1">Small CPxCG-related zinc finger protein</fullName>
    </submittedName>
</protein>
<dbReference type="EMBL" id="AOLR01000046">
    <property type="protein sequence ID" value="EMA09513.1"/>
    <property type="molecule type" value="Genomic_DNA"/>
</dbReference>
<dbReference type="AlphaFoldDB" id="M0JMG7"/>
<dbReference type="KEGG" id="hsin:KDQ40_17815"/>
<dbReference type="PATRIC" id="fig|662476.7.peg.3792"/>
<dbReference type="Proteomes" id="UP000682967">
    <property type="component" value="Plasmid pHsi540"/>
</dbReference>
<evidence type="ECO:0000313" key="1">
    <source>
        <dbReference type="EMBL" id="EMA09513.1"/>
    </source>
</evidence>
<reference evidence="1 3" key="1">
    <citation type="journal article" date="2014" name="PLoS Genet.">
        <title>Phylogenetically driven sequencing of extremely halophilic archaea reveals strategies for static and dynamic osmo-response.</title>
        <authorList>
            <person name="Becker E.A."/>
            <person name="Seitzer P.M."/>
            <person name="Tritt A."/>
            <person name="Larsen D."/>
            <person name="Krusor M."/>
            <person name="Yao A.I."/>
            <person name="Wu D."/>
            <person name="Madern D."/>
            <person name="Eisen J.A."/>
            <person name="Darling A.E."/>
            <person name="Facciotti M.T."/>
        </authorList>
    </citation>
    <scope>NUCLEOTIDE SEQUENCE [LARGE SCALE GENOMIC DNA]</scope>
    <source>
        <strain evidence="1 3">ATCC 33800</strain>
    </source>
</reference>
<evidence type="ECO:0000313" key="2">
    <source>
        <dbReference type="EMBL" id="QUJ74302.1"/>
    </source>
</evidence>